<keyword evidence="3" id="KW-0731">Sigma factor</keyword>
<dbReference type="InterPro" id="IPR014284">
    <property type="entry name" value="RNA_pol_sigma-70_dom"/>
</dbReference>
<comment type="similarity">
    <text evidence="1">Belongs to the sigma-70 factor family. ECF subfamily.</text>
</comment>
<dbReference type="InterPro" id="IPR013324">
    <property type="entry name" value="RNA_pol_sigma_r3/r4-like"/>
</dbReference>
<keyword evidence="4" id="KW-0804">Transcription</keyword>
<dbReference type="NCBIfam" id="TIGR02937">
    <property type="entry name" value="sigma70-ECF"/>
    <property type="match status" value="1"/>
</dbReference>
<evidence type="ECO:0000256" key="3">
    <source>
        <dbReference type="ARBA" id="ARBA00023082"/>
    </source>
</evidence>
<dbReference type="SUPFAM" id="SSF88659">
    <property type="entry name" value="Sigma3 and sigma4 domains of RNA polymerase sigma factors"/>
    <property type="match status" value="1"/>
</dbReference>
<dbReference type="SUPFAM" id="SSF88946">
    <property type="entry name" value="Sigma2 domain of RNA polymerase sigma factors"/>
    <property type="match status" value="1"/>
</dbReference>
<name>A0A6J4NDF8_9ACTN</name>
<evidence type="ECO:0000259" key="6">
    <source>
        <dbReference type="Pfam" id="PF08281"/>
    </source>
</evidence>
<reference evidence="7" key="1">
    <citation type="submission" date="2020-02" db="EMBL/GenBank/DDBJ databases">
        <authorList>
            <person name="Meier V. D."/>
        </authorList>
    </citation>
    <scope>NUCLEOTIDE SEQUENCE</scope>
    <source>
        <strain evidence="7">AVDCRST_MAG32</strain>
    </source>
</reference>
<dbReference type="InterPro" id="IPR036388">
    <property type="entry name" value="WH-like_DNA-bd_sf"/>
</dbReference>
<dbReference type="Pfam" id="PF04542">
    <property type="entry name" value="Sigma70_r2"/>
    <property type="match status" value="1"/>
</dbReference>
<dbReference type="GO" id="GO:0003677">
    <property type="term" value="F:DNA binding"/>
    <property type="evidence" value="ECO:0007669"/>
    <property type="project" value="InterPro"/>
</dbReference>
<dbReference type="GO" id="GO:0016987">
    <property type="term" value="F:sigma factor activity"/>
    <property type="evidence" value="ECO:0007669"/>
    <property type="project" value="UniProtKB-KW"/>
</dbReference>
<accession>A0A6J4NDF8</accession>
<dbReference type="InterPro" id="IPR007627">
    <property type="entry name" value="RNA_pol_sigma70_r2"/>
</dbReference>
<dbReference type="Pfam" id="PF08281">
    <property type="entry name" value="Sigma70_r4_2"/>
    <property type="match status" value="1"/>
</dbReference>
<dbReference type="EMBL" id="CADCUM010000074">
    <property type="protein sequence ID" value="CAA9381294.1"/>
    <property type="molecule type" value="Genomic_DNA"/>
</dbReference>
<dbReference type="GO" id="GO:0006352">
    <property type="term" value="P:DNA-templated transcription initiation"/>
    <property type="evidence" value="ECO:0007669"/>
    <property type="project" value="InterPro"/>
</dbReference>
<evidence type="ECO:0000256" key="1">
    <source>
        <dbReference type="ARBA" id="ARBA00010641"/>
    </source>
</evidence>
<dbReference type="InterPro" id="IPR013325">
    <property type="entry name" value="RNA_pol_sigma_r2"/>
</dbReference>
<dbReference type="PANTHER" id="PTHR43133:SF66">
    <property type="entry name" value="ECF RNA POLYMERASE SIGMA FACTOR SIGK"/>
    <property type="match status" value="1"/>
</dbReference>
<dbReference type="InterPro" id="IPR013249">
    <property type="entry name" value="RNA_pol_sigma70_r4_t2"/>
</dbReference>
<keyword evidence="2" id="KW-0805">Transcription regulation</keyword>
<evidence type="ECO:0000256" key="2">
    <source>
        <dbReference type="ARBA" id="ARBA00023015"/>
    </source>
</evidence>
<organism evidence="7">
    <name type="scientific">uncultured Nocardioides sp</name>
    <dbReference type="NCBI Taxonomy" id="198441"/>
    <lineage>
        <taxon>Bacteria</taxon>
        <taxon>Bacillati</taxon>
        <taxon>Actinomycetota</taxon>
        <taxon>Actinomycetes</taxon>
        <taxon>Propionibacteriales</taxon>
        <taxon>Nocardioidaceae</taxon>
        <taxon>Nocardioides</taxon>
        <taxon>environmental samples</taxon>
    </lineage>
</organism>
<protein>
    <submittedName>
        <fullName evidence="7">RNA polymerase ECF-type sigma factor</fullName>
    </submittedName>
</protein>
<dbReference type="InterPro" id="IPR039425">
    <property type="entry name" value="RNA_pol_sigma-70-like"/>
</dbReference>
<feature type="domain" description="RNA polymerase sigma factor 70 region 4 type 2" evidence="6">
    <location>
        <begin position="120"/>
        <end position="172"/>
    </location>
</feature>
<sequence>MPDDPLDAAVARMLEGDEGAFREVYRSVQPALLRYLTSLVGVDDAEDVAAEGWAQAVTRLDDFSGGGDGFRAWLTTICRNRAIDHLRRAQRRPSRGLDETDDWTSETDVAEQVVGHVRAQEALDLIATLPVDQREAVMLRVVLGFDAATAARILGKRPGAVRVASHRGLKTLARRLGPDTD</sequence>
<evidence type="ECO:0000256" key="4">
    <source>
        <dbReference type="ARBA" id="ARBA00023163"/>
    </source>
</evidence>
<proteinExistence type="inferred from homology"/>
<dbReference type="Gene3D" id="1.10.10.10">
    <property type="entry name" value="Winged helix-like DNA-binding domain superfamily/Winged helix DNA-binding domain"/>
    <property type="match status" value="1"/>
</dbReference>
<evidence type="ECO:0000313" key="7">
    <source>
        <dbReference type="EMBL" id="CAA9381294.1"/>
    </source>
</evidence>
<dbReference type="AlphaFoldDB" id="A0A6J4NDF8"/>
<feature type="domain" description="RNA polymerase sigma-70 region 2" evidence="5">
    <location>
        <begin position="25"/>
        <end position="92"/>
    </location>
</feature>
<dbReference type="PANTHER" id="PTHR43133">
    <property type="entry name" value="RNA POLYMERASE ECF-TYPE SIGMA FACTO"/>
    <property type="match status" value="1"/>
</dbReference>
<gene>
    <name evidence="7" type="ORF">AVDCRST_MAG32-1669</name>
</gene>
<evidence type="ECO:0000259" key="5">
    <source>
        <dbReference type="Pfam" id="PF04542"/>
    </source>
</evidence>
<dbReference type="Gene3D" id="1.10.1740.10">
    <property type="match status" value="1"/>
</dbReference>